<feature type="transmembrane region" description="Helical" evidence="1">
    <location>
        <begin position="230"/>
        <end position="251"/>
    </location>
</feature>
<evidence type="ECO:0000256" key="1">
    <source>
        <dbReference type="SAM" id="Phobius"/>
    </source>
</evidence>
<feature type="transmembrane region" description="Helical" evidence="1">
    <location>
        <begin position="17"/>
        <end position="38"/>
    </location>
</feature>
<feature type="transmembrane region" description="Helical" evidence="1">
    <location>
        <begin position="87"/>
        <end position="112"/>
    </location>
</feature>
<feature type="transmembrane region" description="Helical" evidence="1">
    <location>
        <begin position="142"/>
        <end position="166"/>
    </location>
</feature>
<dbReference type="STRING" id="1837282.A6F49_15080"/>
<gene>
    <name evidence="2" type="ORF">A6F49_15080</name>
</gene>
<dbReference type="RefSeq" id="WP_043058831.1">
    <property type="nucleotide sequence ID" value="NZ_LXEY01000022.1"/>
</dbReference>
<name>A0A1B7LVY5_9MICC</name>
<evidence type="ECO:0000313" key="2">
    <source>
        <dbReference type="EMBL" id="OAV59203.1"/>
    </source>
</evidence>
<keyword evidence="1" id="KW-0812">Transmembrane</keyword>
<keyword evidence="3" id="KW-1185">Reference proteome</keyword>
<keyword evidence="1" id="KW-1133">Transmembrane helix</keyword>
<protein>
    <submittedName>
        <fullName evidence="2">Uncharacterized protein</fullName>
    </submittedName>
</protein>
<keyword evidence="1" id="KW-0472">Membrane</keyword>
<accession>A0A1B7LVY5</accession>
<evidence type="ECO:0000313" key="3">
    <source>
        <dbReference type="Proteomes" id="UP000078292"/>
    </source>
</evidence>
<dbReference type="OrthoDB" id="4399269at2"/>
<comment type="caution">
    <text evidence="2">The sequence shown here is derived from an EMBL/GenBank/DDBJ whole genome shotgun (WGS) entry which is preliminary data.</text>
</comment>
<sequence>MIATILRHERIRTQRPLLIIASIAVVLIALADLLAVFFGVIELVFATLLTLALLPVIQFFLVIDFYRSCYGKGAMLTHSLPVAGRKIFWTKSLFALVLSLLTAMLVLIILLVQARLALSLADIGLAEAVGDTQLLFHHVQGLWPVLIGSVAWIVLMPLAAMCASVVIGSGGWARRLSIAGPIIVFMSYYLLMQILGVVSIFVPPVFDIPAGQVRFESFWSIMAVNDTNPVLPLSIFILHIVVIVAMLLWASREMHTKVELR</sequence>
<proteinExistence type="predicted"/>
<organism evidence="2 3">
    <name type="scientific">Enteractinococcus helveticum</name>
    <dbReference type="NCBI Taxonomy" id="1837282"/>
    <lineage>
        <taxon>Bacteria</taxon>
        <taxon>Bacillati</taxon>
        <taxon>Actinomycetota</taxon>
        <taxon>Actinomycetes</taxon>
        <taxon>Micrococcales</taxon>
        <taxon>Micrococcaceae</taxon>
    </lineage>
</organism>
<dbReference type="AlphaFoldDB" id="A0A1B7LVY5"/>
<feature type="transmembrane region" description="Helical" evidence="1">
    <location>
        <begin position="178"/>
        <end position="202"/>
    </location>
</feature>
<dbReference type="EMBL" id="LXEY01000022">
    <property type="protein sequence ID" value="OAV59203.1"/>
    <property type="molecule type" value="Genomic_DNA"/>
</dbReference>
<dbReference type="Proteomes" id="UP000078292">
    <property type="component" value="Unassembled WGS sequence"/>
</dbReference>
<reference evidence="2 3" key="1">
    <citation type="submission" date="2016-04" db="EMBL/GenBank/DDBJ databases">
        <title>First whole genome shotgun sequence of the bacterium Enteractinococcus sp. strain UASWS1574.</title>
        <authorList>
            <person name="Crovadore J."/>
            <person name="Chablais R."/>
            <person name="Lefort F."/>
        </authorList>
    </citation>
    <scope>NUCLEOTIDE SEQUENCE [LARGE SCALE GENOMIC DNA]</scope>
    <source>
        <strain evidence="2 3">UASWS1574</strain>
    </source>
</reference>
<feature type="transmembrane region" description="Helical" evidence="1">
    <location>
        <begin position="44"/>
        <end position="66"/>
    </location>
</feature>